<dbReference type="Proteomes" id="UP000288929">
    <property type="component" value="Chromosome"/>
</dbReference>
<dbReference type="KEGG" id="cpeg:CPELA_06170"/>
<dbReference type="InterPro" id="IPR007163">
    <property type="entry name" value="VCA0040-like"/>
</dbReference>
<dbReference type="RefSeq" id="WP_128889937.1">
    <property type="nucleotide sequence ID" value="NZ_BMCX01000003.1"/>
</dbReference>
<evidence type="ECO:0000313" key="2">
    <source>
        <dbReference type="Proteomes" id="UP000288929"/>
    </source>
</evidence>
<proteinExistence type="predicted"/>
<gene>
    <name evidence="1" type="ORF">CPELA_06170</name>
</gene>
<dbReference type="OrthoDB" id="9793746at2"/>
<dbReference type="PANTHER" id="PTHR37308:SF1">
    <property type="entry name" value="POLYPRENYL-PHOSPHATE TRANSPORTER"/>
    <property type="match status" value="1"/>
</dbReference>
<sequence length="299" mass="31803">MSTPKESPIKHVLYVIFGGLIGLAEMVPGVSGGTVALVVGIYERAIRNGDALLHTLRTAITDRSKLKEAAAKVEWFFLAAVGVGMIGTVLALSSVMHHFVDNHPETSRALFMGMVAVSILVPLNMIRSDKLAQHRVGAYIAFIVAAIATFLLTGVTSAEKTDPSLVVVFFAAMIAVCALVLPGVSGSFILLSLGLYSPVMGAVADRDLKVMAVFVLGAMLGVALFIKVLDYLINTHRTITLATMAGLMLGSLRALWPWQTDRAELLSPSGNVAWIVFMVILGGAIVAAIMAAEKFSKRH</sequence>
<organism evidence="1 2">
    <name type="scientific">Corynebacterium pelargi</name>
    <dbReference type="NCBI Taxonomy" id="1471400"/>
    <lineage>
        <taxon>Bacteria</taxon>
        <taxon>Bacillati</taxon>
        <taxon>Actinomycetota</taxon>
        <taxon>Actinomycetes</taxon>
        <taxon>Mycobacteriales</taxon>
        <taxon>Corynebacteriaceae</taxon>
        <taxon>Corynebacterium</taxon>
    </lineage>
</organism>
<reference evidence="1 2" key="1">
    <citation type="submission" date="2019-01" db="EMBL/GenBank/DDBJ databases">
        <authorList>
            <person name="Ruckert C."/>
            <person name="Busche T."/>
            <person name="Kalinowski J."/>
        </authorList>
    </citation>
    <scope>NUCLEOTIDE SEQUENCE [LARGE SCALE GENOMIC DNA]</scope>
    <source>
        <strain evidence="1 2">136/3</strain>
    </source>
</reference>
<evidence type="ECO:0000313" key="1">
    <source>
        <dbReference type="EMBL" id="QAU52500.1"/>
    </source>
</evidence>
<name>A0A410W969_9CORY</name>
<dbReference type="PANTHER" id="PTHR37308">
    <property type="entry name" value="INTEGRAL MEMBRANE PROTEIN"/>
    <property type="match status" value="1"/>
</dbReference>
<dbReference type="EMBL" id="CP035299">
    <property type="protein sequence ID" value="QAU52500.1"/>
    <property type="molecule type" value="Genomic_DNA"/>
</dbReference>
<accession>A0A410W969</accession>
<dbReference type="Pfam" id="PF04018">
    <property type="entry name" value="VCA0040-like"/>
    <property type="match status" value="1"/>
</dbReference>
<dbReference type="AlphaFoldDB" id="A0A410W969"/>
<keyword evidence="2" id="KW-1185">Reference proteome</keyword>
<protein>
    <submittedName>
        <fullName evidence="1">Uncharacterized protein</fullName>
    </submittedName>
</protein>